<evidence type="ECO:0000313" key="8">
    <source>
        <dbReference type="EMBL" id="KAF9548119.1"/>
    </source>
</evidence>
<feature type="compositionally biased region" description="Low complexity" evidence="5">
    <location>
        <begin position="362"/>
        <end position="374"/>
    </location>
</feature>
<comment type="similarity">
    <text evidence="1">Belongs to the paxM FAD-dependent monooxygenase family.</text>
</comment>
<evidence type="ECO:0000256" key="1">
    <source>
        <dbReference type="ARBA" id="ARBA00007992"/>
    </source>
</evidence>
<dbReference type="InterPro" id="IPR036188">
    <property type="entry name" value="FAD/NAD-bd_sf"/>
</dbReference>
<feature type="compositionally biased region" description="Basic and acidic residues" evidence="5">
    <location>
        <begin position="272"/>
        <end position="285"/>
    </location>
</feature>
<feature type="region of interest" description="Disordered" evidence="5">
    <location>
        <begin position="260"/>
        <end position="285"/>
    </location>
</feature>
<dbReference type="Pfam" id="PF01494">
    <property type="entry name" value="FAD_binding_3"/>
    <property type="match status" value="1"/>
</dbReference>
<dbReference type="PANTHER" id="PTHR47356:SF2">
    <property type="entry name" value="FAD-BINDING DOMAIN-CONTAINING PROTEIN-RELATED"/>
    <property type="match status" value="1"/>
</dbReference>
<sequence>MAPNPCIVIVGAGIAGLSLAIMLERAGMHRYVILERANEYRSLGSAIVLSAMMLRCFEQLGLLEELIAVSKPTTGAVFLDEDMKFIGSLPCIFIGQRYGYFNIILTRPDFHKILQRHVPIHKVHFSKKVLEVTQTSERAQIRCSDNSIIHADIVIGADGAYSGIRQSMYRSIMAQSRKPNNVRLEKRGLVSTLKKLSSAATSSSSSSLLPSSASTSAALSSAGVSSLLGLGGASASSAASMASFSTSASVASTATAMTAASSATKHGGGVNRRGEIRLPKSDQEPLRFDQHAMVGITNPLDPEKYPFLNDKSCQAITILPKSGFSVWLFPVTENRICWGLVAKDFVPSNEKGGQGTSGSGAGSSSSNSNTHQQQPNFKVSEWGPETVNEIMQLKSVREQKSPYGGTMADIYDQTPKGTPLRFMIEDKAFKTWYYMRTVLVGDACHKMVPFAGVGAVNAIMDCIVLVNCLYDMPDGDAFTNADITVAFQSYYAQRADAAIAAVKGSNKVSAMVGSNSPLSLMFCKASIASMPEALISLAADRIFASRPILTFLPFVPDYGERKSNPQPLGRRDREELKVLRERERVYRIEAARVKKEERKMRKAKFKPGANLLRIVGVGGSAGGSGSGSNSKPSGTSRILMASSAASPYMSTPSVATITSSASLYASCHHHLPHPFQQQQLPGHNYLDDTAPVGANSPLSSSSSPSSFDRPSYDKRPSSTEQHFSPESRDSSYDNNYDDGDTDSMFSFSSRYTLPYDSEVLSSQYYTGRRGIYPYLDPSGRSHWSPSPSPSQTSLASSTVMKSSATAPLTTEAVASLNRRDSSSSILSTLWKRYSRRNTSRPLSSVSIQSSTISGVGFRGFTGGAYPVNSVTGAIGADDDNNRQALNMYDDGDDEALMVVQNHSAAATGLDVQGGVDFDVSPPSSESSSLISSGPLSVTASQDDVCLSSSSSSSSSSPSYPPLSTGSITIPSAAEFVRGGEKEVVEEELYNQTTMTNNKEEYEEHMEHAGRAISHYFGNDYQVEFTRKATLKIPSPLPPPPPPASNAVPVASSGVSTSTITVTFTSTKPLPSLPKTMMMAITPPPSSPTTMTATAIPL</sequence>
<dbReference type="GO" id="GO:0004497">
    <property type="term" value="F:monooxygenase activity"/>
    <property type="evidence" value="ECO:0007669"/>
    <property type="project" value="InterPro"/>
</dbReference>
<keyword evidence="4" id="KW-0560">Oxidoreductase</keyword>
<dbReference type="PANTHER" id="PTHR47356">
    <property type="entry name" value="FAD-DEPENDENT MONOOXYGENASE ASQG-RELATED"/>
    <property type="match status" value="1"/>
</dbReference>
<keyword evidence="3" id="KW-0274">FAD</keyword>
<dbReference type="SUPFAM" id="SSF51905">
    <property type="entry name" value="FAD/NAD(P)-binding domain"/>
    <property type="match status" value="1"/>
</dbReference>
<dbReference type="PRINTS" id="PR00420">
    <property type="entry name" value="RNGMNOXGNASE"/>
</dbReference>
<feature type="region of interest" description="Disordered" evidence="5">
    <location>
        <begin position="674"/>
        <end position="737"/>
    </location>
</feature>
<feature type="compositionally biased region" description="Basic and acidic residues" evidence="5">
    <location>
        <begin position="710"/>
        <end position="731"/>
    </location>
</feature>
<evidence type="ECO:0000256" key="2">
    <source>
        <dbReference type="ARBA" id="ARBA00022630"/>
    </source>
</evidence>
<evidence type="ECO:0000256" key="6">
    <source>
        <dbReference type="SAM" id="Phobius"/>
    </source>
</evidence>
<comment type="caution">
    <text evidence="8">The sequence shown here is derived from an EMBL/GenBank/DDBJ whole genome shotgun (WGS) entry which is preliminary data.</text>
</comment>
<feature type="compositionally biased region" description="Low complexity" evidence="5">
    <location>
        <begin position="946"/>
        <end position="963"/>
    </location>
</feature>
<organism evidence="8 9">
    <name type="scientific">Mortierella hygrophila</name>
    <dbReference type="NCBI Taxonomy" id="979708"/>
    <lineage>
        <taxon>Eukaryota</taxon>
        <taxon>Fungi</taxon>
        <taxon>Fungi incertae sedis</taxon>
        <taxon>Mucoromycota</taxon>
        <taxon>Mortierellomycotina</taxon>
        <taxon>Mortierellomycetes</taxon>
        <taxon>Mortierellales</taxon>
        <taxon>Mortierellaceae</taxon>
        <taxon>Mortierella</taxon>
    </lineage>
</organism>
<evidence type="ECO:0000259" key="7">
    <source>
        <dbReference type="Pfam" id="PF01494"/>
    </source>
</evidence>
<reference evidence="8" key="1">
    <citation type="journal article" date="2020" name="Fungal Divers.">
        <title>Resolving the Mortierellaceae phylogeny through synthesis of multi-gene phylogenetics and phylogenomics.</title>
        <authorList>
            <person name="Vandepol N."/>
            <person name="Liber J."/>
            <person name="Desiro A."/>
            <person name="Na H."/>
            <person name="Kennedy M."/>
            <person name="Barry K."/>
            <person name="Grigoriev I.V."/>
            <person name="Miller A.N."/>
            <person name="O'Donnell K."/>
            <person name="Stajich J.E."/>
            <person name="Bonito G."/>
        </authorList>
    </citation>
    <scope>NUCLEOTIDE SEQUENCE</scope>
    <source>
        <strain evidence="8">NRRL 2591</strain>
    </source>
</reference>
<evidence type="ECO:0000313" key="9">
    <source>
        <dbReference type="Proteomes" id="UP000723463"/>
    </source>
</evidence>
<feature type="region of interest" description="Disordered" evidence="5">
    <location>
        <begin position="916"/>
        <end position="935"/>
    </location>
</feature>
<dbReference type="InterPro" id="IPR050562">
    <property type="entry name" value="FAD_mOase_fung"/>
</dbReference>
<dbReference type="AlphaFoldDB" id="A0A9P6FE88"/>
<dbReference type="GO" id="GO:0071949">
    <property type="term" value="F:FAD binding"/>
    <property type="evidence" value="ECO:0007669"/>
    <property type="project" value="InterPro"/>
</dbReference>
<dbReference type="EMBL" id="JAAAXW010000033">
    <property type="protein sequence ID" value="KAF9548119.1"/>
    <property type="molecule type" value="Genomic_DNA"/>
</dbReference>
<evidence type="ECO:0000256" key="3">
    <source>
        <dbReference type="ARBA" id="ARBA00022827"/>
    </source>
</evidence>
<feature type="compositionally biased region" description="Low complexity" evidence="5">
    <location>
        <begin position="780"/>
        <end position="797"/>
    </location>
</feature>
<feature type="compositionally biased region" description="Low complexity" evidence="5">
    <location>
        <begin position="920"/>
        <end position="935"/>
    </location>
</feature>
<dbReference type="InterPro" id="IPR002938">
    <property type="entry name" value="FAD-bd"/>
</dbReference>
<keyword evidence="6" id="KW-0812">Transmembrane</keyword>
<feature type="compositionally biased region" description="Low complexity" evidence="5">
    <location>
        <begin position="696"/>
        <end position="706"/>
    </location>
</feature>
<name>A0A9P6FE88_9FUNG</name>
<feature type="domain" description="FAD-binding" evidence="7">
    <location>
        <begin position="7"/>
        <end position="175"/>
    </location>
</feature>
<evidence type="ECO:0000256" key="4">
    <source>
        <dbReference type="ARBA" id="ARBA00023002"/>
    </source>
</evidence>
<evidence type="ECO:0000256" key="5">
    <source>
        <dbReference type="SAM" id="MobiDB-lite"/>
    </source>
</evidence>
<keyword evidence="2" id="KW-0285">Flavoprotein</keyword>
<feature type="compositionally biased region" description="Gly residues" evidence="5">
    <location>
        <begin position="352"/>
        <end position="361"/>
    </location>
</feature>
<feature type="region of interest" description="Disordered" evidence="5">
    <location>
        <begin position="780"/>
        <end position="802"/>
    </location>
</feature>
<feature type="transmembrane region" description="Helical" evidence="6">
    <location>
        <begin position="6"/>
        <end position="23"/>
    </location>
</feature>
<feature type="region of interest" description="Disordered" evidence="5">
    <location>
        <begin position="348"/>
        <end position="381"/>
    </location>
</feature>
<dbReference type="Proteomes" id="UP000723463">
    <property type="component" value="Unassembled WGS sequence"/>
</dbReference>
<keyword evidence="6" id="KW-0472">Membrane</keyword>
<keyword evidence="9" id="KW-1185">Reference proteome</keyword>
<proteinExistence type="inferred from homology"/>
<keyword evidence="6" id="KW-1133">Transmembrane helix</keyword>
<dbReference type="Gene3D" id="3.50.50.60">
    <property type="entry name" value="FAD/NAD(P)-binding domain"/>
    <property type="match status" value="2"/>
</dbReference>
<feature type="region of interest" description="Disordered" evidence="5">
    <location>
        <begin position="941"/>
        <end position="967"/>
    </location>
</feature>
<gene>
    <name evidence="8" type="ORF">EC957_007147</name>
</gene>
<protein>
    <recommendedName>
        <fullName evidence="7">FAD-binding domain-containing protein</fullName>
    </recommendedName>
</protein>
<accession>A0A9P6FE88</accession>